<dbReference type="AlphaFoldDB" id="A0A8H9IJF1"/>
<proteinExistence type="predicted"/>
<reference evidence="3" key="1">
    <citation type="journal article" date="2019" name="Int. J. Syst. Evol. Microbiol.">
        <title>The Global Catalogue of Microorganisms (GCM) 10K type strain sequencing project: providing services to taxonomists for standard genome sequencing and annotation.</title>
        <authorList>
            <consortium name="The Broad Institute Genomics Platform"/>
            <consortium name="The Broad Institute Genome Sequencing Center for Infectious Disease"/>
            <person name="Wu L."/>
            <person name="Ma J."/>
        </authorList>
    </citation>
    <scope>NUCLEOTIDE SEQUENCE [LARGE SCALE GENOMIC DNA]</scope>
    <source>
        <strain evidence="3">KCTC 42083</strain>
    </source>
</reference>
<dbReference type="CDD" id="cd02440">
    <property type="entry name" value="AdoMet_MTases"/>
    <property type="match status" value="1"/>
</dbReference>
<dbReference type="Gene3D" id="1.10.10.10">
    <property type="entry name" value="Winged helix-like DNA-binding domain superfamily/Winged helix DNA-binding domain"/>
    <property type="match status" value="1"/>
</dbReference>
<evidence type="ECO:0000313" key="2">
    <source>
        <dbReference type="EMBL" id="GHC53097.1"/>
    </source>
</evidence>
<dbReference type="SUPFAM" id="SSF53335">
    <property type="entry name" value="S-adenosyl-L-methionine-dependent methyltransferases"/>
    <property type="match status" value="1"/>
</dbReference>
<dbReference type="EMBL" id="BMZN01000004">
    <property type="protein sequence ID" value="GHC53097.1"/>
    <property type="molecule type" value="Genomic_DNA"/>
</dbReference>
<keyword evidence="2" id="KW-0489">Methyltransferase</keyword>
<organism evidence="2 3">
    <name type="scientific">Alcaligenes pakistanensis</name>
    <dbReference type="NCBI Taxonomy" id="1482717"/>
    <lineage>
        <taxon>Bacteria</taxon>
        <taxon>Pseudomonadati</taxon>
        <taxon>Pseudomonadota</taxon>
        <taxon>Betaproteobacteria</taxon>
        <taxon>Burkholderiales</taxon>
        <taxon>Alcaligenaceae</taxon>
        <taxon>Alcaligenes</taxon>
    </lineage>
</organism>
<dbReference type="InterPro" id="IPR016461">
    <property type="entry name" value="COMT-like"/>
</dbReference>
<dbReference type="InterPro" id="IPR036388">
    <property type="entry name" value="WH-like_DNA-bd_sf"/>
</dbReference>
<feature type="domain" description="O-methyltransferase dimerisation" evidence="1">
    <location>
        <begin position="34"/>
        <end position="101"/>
    </location>
</feature>
<dbReference type="GO" id="GO:0046983">
    <property type="term" value="F:protein dimerization activity"/>
    <property type="evidence" value="ECO:0007669"/>
    <property type="project" value="InterPro"/>
</dbReference>
<dbReference type="Pfam" id="PF08100">
    <property type="entry name" value="Dimerisation"/>
    <property type="match status" value="1"/>
</dbReference>
<dbReference type="Gene3D" id="3.40.50.150">
    <property type="entry name" value="Vaccinia Virus protein VP39"/>
    <property type="match status" value="1"/>
</dbReference>
<keyword evidence="2" id="KW-0808">Transferase</keyword>
<dbReference type="RefSeq" id="WP_229841330.1">
    <property type="nucleotide sequence ID" value="NZ_BMZN01000004.1"/>
</dbReference>
<dbReference type="Pfam" id="PF13489">
    <property type="entry name" value="Methyltransf_23"/>
    <property type="match status" value="1"/>
</dbReference>
<sequence>MLDRSLKELVLSEQLLEPHALQACWDAQLAGLSADALNLALEHGLFAHLDQFIAADELALALKWDPDNSAYLLELLWSLDLLECQWTYPRRYRNLPKAARYFNPNSTDYCGDALLFRHGVLRQVGNQLEELVRKGKTPPADPKLIQQGWAAAARAQIAQEQSAVTADVACEIFGAVPEFWQAQRLLDLGGGPGLVAIALAQQQHELHGVVFEYEGAAAVAQQRIVEAGLENRLSTLAGDLLVDDFGSGYDLIWCSSVLHFVPDIPALLARLHRALRPGGVLVCCHAEVHTEISKAKRILHYYLHMRMQGRQVLPEGQLAQLLEQAGFDDVQQFDEVRFPVAPVTALIARKACKG</sequence>
<dbReference type="GO" id="GO:0032259">
    <property type="term" value="P:methylation"/>
    <property type="evidence" value="ECO:0007669"/>
    <property type="project" value="UniProtKB-KW"/>
</dbReference>
<dbReference type="GO" id="GO:0008168">
    <property type="term" value="F:methyltransferase activity"/>
    <property type="evidence" value="ECO:0007669"/>
    <property type="project" value="UniProtKB-KW"/>
</dbReference>
<gene>
    <name evidence="2" type="ORF">GCM10010096_26620</name>
</gene>
<dbReference type="Proteomes" id="UP000608923">
    <property type="component" value="Unassembled WGS sequence"/>
</dbReference>
<dbReference type="PANTHER" id="PTHR43591">
    <property type="entry name" value="METHYLTRANSFERASE"/>
    <property type="match status" value="1"/>
</dbReference>
<dbReference type="PROSITE" id="PS51683">
    <property type="entry name" value="SAM_OMT_II"/>
    <property type="match status" value="1"/>
</dbReference>
<dbReference type="InterPro" id="IPR029063">
    <property type="entry name" value="SAM-dependent_MTases_sf"/>
</dbReference>
<evidence type="ECO:0000259" key="1">
    <source>
        <dbReference type="Pfam" id="PF08100"/>
    </source>
</evidence>
<protein>
    <submittedName>
        <fullName evidence="2">O-methyltransferase</fullName>
    </submittedName>
</protein>
<name>A0A8H9IJF1_9BURK</name>
<dbReference type="InterPro" id="IPR012967">
    <property type="entry name" value="COMT_dimerisation"/>
</dbReference>
<keyword evidence="3" id="KW-1185">Reference proteome</keyword>
<comment type="caution">
    <text evidence="2">The sequence shown here is derived from an EMBL/GenBank/DDBJ whole genome shotgun (WGS) entry which is preliminary data.</text>
</comment>
<accession>A0A8H9IJF1</accession>
<evidence type="ECO:0000313" key="3">
    <source>
        <dbReference type="Proteomes" id="UP000608923"/>
    </source>
</evidence>
<dbReference type="PANTHER" id="PTHR43591:SF99">
    <property type="entry name" value="OS06G0646000 PROTEIN"/>
    <property type="match status" value="1"/>
</dbReference>